<keyword evidence="4" id="KW-0408">Iron</keyword>
<evidence type="ECO:0000259" key="8">
    <source>
        <dbReference type="Pfam" id="PF26519"/>
    </source>
</evidence>
<comment type="cofactor">
    <cofactor evidence="1">
        <name>iron-sulfur cluster</name>
        <dbReference type="ChEBI" id="CHEBI:30408"/>
    </cofactor>
</comment>
<reference evidence="9 10" key="1">
    <citation type="submission" date="2016-11" db="EMBL/GenBank/DDBJ databases">
        <authorList>
            <person name="Jaros S."/>
            <person name="Januszkiewicz K."/>
            <person name="Wedrychowicz H."/>
        </authorList>
    </citation>
    <scope>NUCLEOTIDE SEQUENCE [LARGE SCALE GENOMIC DNA]</scope>
    <source>
        <strain evidence="9 10">DSM 44523</strain>
    </source>
</reference>
<dbReference type="Pfam" id="PF26519">
    <property type="entry name" value="BsaP"/>
    <property type="match status" value="1"/>
</dbReference>
<comment type="function">
    <text evidence="5">Required for the activity of the biotin synthase BioB.</text>
</comment>
<evidence type="ECO:0000256" key="6">
    <source>
        <dbReference type="ARBA" id="ARBA00093780"/>
    </source>
</evidence>
<accession>A0A1M5ARZ4</accession>
<dbReference type="STRING" id="2017.SAMN05444320_103238"/>
<dbReference type="AlphaFoldDB" id="A0A1M5ARZ4"/>
<evidence type="ECO:0000256" key="7">
    <source>
        <dbReference type="ARBA" id="ARBA00093796"/>
    </source>
</evidence>
<evidence type="ECO:0000256" key="1">
    <source>
        <dbReference type="ARBA" id="ARBA00001915"/>
    </source>
</evidence>
<organism evidence="9 10">
    <name type="scientific">Streptoalloteichus hindustanus</name>
    <dbReference type="NCBI Taxonomy" id="2017"/>
    <lineage>
        <taxon>Bacteria</taxon>
        <taxon>Bacillati</taxon>
        <taxon>Actinomycetota</taxon>
        <taxon>Actinomycetes</taxon>
        <taxon>Pseudonocardiales</taxon>
        <taxon>Pseudonocardiaceae</taxon>
        <taxon>Streptoalloteichus</taxon>
    </lineage>
</organism>
<comment type="similarity">
    <text evidence="6">Belongs to the BsaP family.</text>
</comment>
<dbReference type="EMBL" id="FQVN01000003">
    <property type="protein sequence ID" value="SHF33013.1"/>
    <property type="molecule type" value="Genomic_DNA"/>
</dbReference>
<sequence length="72" mass="7564">MSDSFCAWCGGAAAEGDHAACQRRRVLEPPRYCPHCARRMVVQVTPAGWTARCSAHGASSSDSDRAASAPTA</sequence>
<dbReference type="OrthoDB" id="3829284at2"/>
<gene>
    <name evidence="9" type="ORF">SAMN05444320_103238</name>
</gene>
<keyword evidence="3" id="KW-0093">Biotin biosynthesis</keyword>
<evidence type="ECO:0000256" key="2">
    <source>
        <dbReference type="ARBA" id="ARBA00022723"/>
    </source>
</evidence>
<evidence type="ECO:0000256" key="4">
    <source>
        <dbReference type="ARBA" id="ARBA00023004"/>
    </source>
</evidence>
<dbReference type="RefSeq" id="WP_073481478.1">
    <property type="nucleotide sequence ID" value="NZ_FQVN01000003.1"/>
</dbReference>
<protein>
    <recommendedName>
        <fullName evidence="7">Biotin synthase auxiliary protein</fullName>
    </recommendedName>
</protein>
<feature type="domain" description="Biotin synthase auxiliary protein C-terminal" evidence="8">
    <location>
        <begin position="40"/>
        <end position="63"/>
    </location>
</feature>
<evidence type="ECO:0000256" key="5">
    <source>
        <dbReference type="ARBA" id="ARBA00093761"/>
    </source>
</evidence>
<keyword evidence="2" id="KW-0479">Metal-binding</keyword>
<proteinExistence type="inferred from homology"/>
<evidence type="ECO:0000256" key="3">
    <source>
        <dbReference type="ARBA" id="ARBA00022756"/>
    </source>
</evidence>
<evidence type="ECO:0000313" key="9">
    <source>
        <dbReference type="EMBL" id="SHF33013.1"/>
    </source>
</evidence>
<keyword evidence="10" id="KW-1185">Reference proteome</keyword>
<name>A0A1M5ARZ4_STRHI</name>
<evidence type="ECO:0000313" key="10">
    <source>
        <dbReference type="Proteomes" id="UP000184501"/>
    </source>
</evidence>
<dbReference type="InterPro" id="IPR058605">
    <property type="entry name" value="BsaP_C"/>
</dbReference>
<dbReference type="Proteomes" id="UP000184501">
    <property type="component" value="Unassembled WGS sequence"/>
</dbReference>